<dbReference type="PRINTS" id="PR00081">
    <property type="entry name" value="GDHRDH"/>
</dbReference>
<dbReference type="CDD" id="cd05233">
    <property type="entry name" value="SDR_c"/>
    <property type="match status" value="1"/>
</dbReference>
<gene>
    <name evidence="4" type="ORF">QT969_13765</name>
</gene>
<dbReference type="SUPFAM" id="SSF51735">
    <property type="entry name" value="NAD(P)-binding Rossmann-fold domains"/>
    <property type="match status" value="1"/>
</dbReference>
<dbReference type="InterPro" id="IPR036291">
    <property type="entry name" value="NAD(P)-bd_dom_sf"/>
</dbReference>
<comment type="similarity">
    <text evidence="1">Belongs to the short-chain dehydrogenases/reductases (SDR) family.</text>
</comment>
<proteinExistence type="inferred from homology"/>
<dbReference type="RefSeq" id="WP_289379385.1">
    <property type="nucleotide sequence ID" value="NZ_JAUBOF010000044.1"/>
</dbReference>
<dbReference type="Gene3D" id="3.40.50.720">
    <property type="entry name" value="NAD(P)-binding Rossmann-like Domain"/>
    <property type="match status" value="1"/>
</dbReference>
<evidence type="ECO:0000313" key="4">
    <source>
        <dbReference type="EMBL" id="MDM7489347.1"/>
    </source>
</evidence>
<evidence type="ECO:0000256" key="1">
    <source>
        <dbReference type="ARBA" id="ARBA00006484"/>
    </source>
</evidence>
<organism evidence="4 5">
    <name type="scientific">Rhodococcus indonesiensis</name>
    <dbReference type="NCBI Taxonomy" id="3055869"/>
    <lineage>
        <taxon>Bacteria</taxon>
        <taxon>Bacillati</taxon>
        <taxon>Actinomycetota</taxon>
        <taxon>Actinomycetes</taxon>
        <taxon>Mycobacteriales</taxon>
        <taxon>Nocardiaceae</taxon>
        <taxon>Rhodococcus</taxon>
    </lineage>
</organism>
<evidence type="ECO:0000313" key="5">
    <source>
        <dbReference type="Proteomes" id="UP001233164"/>
    </source>
</evidence>
<dbReference type="EMBL" id="JAUBOF010000044">
    <property type="protein sequence ID" value="MDM7489347.1"/>
    <property type="molecule type" value="Genomic_DNA"/>
</dbReference>
<keyword evidence="5" id="KW-1185">Reference proteome</keyword>
<dbReference type="Pfam" id="PF13561">
    <property type="entry name" value="adh_short_C2"/>
    <property type="match status" value="1"/>
</dbReference>
<comment type="caution">
    <text evidence="4">The sequence shown here is derived from an EMBL/GenBank/DDBJ whole genome shotgun (WGS) entry which is preliminary data.</text>
</comment>
<protein>
    <submittedName>
        <fullName evidence="4">SDR family oxidoreductase</fullName>
    </submittedName>
</protein>
<name>A0ABT7RNY7_9NOCA</name>
<dbReference type="Proteomes" id="UP001233164">
    <property type="component" value="Unassembled WGS sequence"/>
</dbReference>
<feature type="domain" description="Ketoreductase" evidence="3">
    <location>
        <begin position="6"/>
        <end position="192"/>
    </location>
</feature>
<evidence type="ECO:0000256" key="2">
    <source>
        <dbReference type="ARBA" id="ARBA00023002"/>
    </source>
</evidence>
<accession>A0ABT7RNY7</accession>
<dbReference type="PANTHER" id="PTHR43639">
    <property type="entry name" value="OXIDOREDUCTASE, SHORT-CHAIN DEHYDROGENASE/REDUCTASE FAMILY (AFU_ORTHOLOGUE AFUA_5G02870)"/>
    <property type="match status" value="1"/>
</dbReference>
<dbReference type="InterPro" id="IPR057326">
    <property type="entry name" value="KR_dom"/>
</dbReference>
<keyword evidence="2" id="KW-0560">Oxidoreductase</keyword>
<sequence length="260" mass="26995">MSDTAPVAVVTGAGKGIGAAVARRLSDDGYDIAAIDLTFPAEADDEPDTRSRVEATGRRYAAYRADVGDRSECETIADTILADHGRVDALIHVAGISSRGGRIVDTTADELTRLLAVHTLGGFHLARALVPALRSSDNANIVLMSSLATSVPAAGSGPYMMAKAAAEALAYTLALEEAEFGIRVNIVAPGLVATDMGDKFVRAATGLDRAAKLDSGTPFGRVTRAEDVADTVAFLVSESARQITGQRIEVHGGLKTLSTT</sequence>
<evidence type="ECO:0000259" key="3">
    <source>
        <dbReference type="SMART" id="SM00822"/>
    </source>
</evidence>
<dbReference type="PANTHER" id="PTHR43639:SF1">
    <property type="entry name" value="SHORT-CHAIN DEHYDROGENASE_REDUCTASE FAMILY PROTEIN"/>
    <property type="match status" value="1"/>
</dbReference>
<dbReference type="InterPro" id="IPR002347">
    <property type="entry name" value="SDR_fam"/>
</dbReference>
<dbReference type="SMART" id="SM00822">
    <property type="entry name" value="PKS_KR"/>
    <property type="match status" value="1"/>
</dbReference>
<reference evidence="4 5" key="1">
    <citation type="submission" date="2023-06" db="EMBL/GenBank/DDBJ databases">
        <title>Rhodococcus indonesiensis sp. nov a new member of the Rhodococcus ruber lineage isolated from a sediment of neutral hot spring.</title>
        <authorList>
            <person name="Kusuma A.B."/>
            <person name="Fenylestari G."/>
            <person name="Ammar F."/>
            <person name="Nouioui I."/>
            <person name="Goodfellow M."/>
        </authorList>
    </citation>
    <scope>NUCLEOTIDE SEQUENCE [LARGE SCALE GENOMIC DNA]</scope>
    <source>
        <strain evidence="4 5">CSLK01-03</strain>
    </source>
</reference>